<gene>
    <name evidence="7" type="ORF">SAMN05443507_12064</name>
</gene>
<feature type="transmembrane region" description="Helical" evidence="5">
    <location>
        <begin position="126"/>
        <end position="152"/>
    </location>
</feature>
<dbReference type="PANTHER" id="PTHR30071:SF15">
    <property type="entry name" value="PROTEIN HEMX"/>
    <property type="match status" value="1"/>
</dbReference>
<keyword evidence="2 5" id="KW-0812">Transmembrane</keyword>
<dbReference type="GO" id="GO:0005886">
    <property type="term" value="C:plasma membrane"/>
    <property type="evidence" value="ECO:0007669"/>
    <property type="project" value="TreeGrafter"/>
</dbReference>
<keyword evidence="8" id="KW-1185">Reference proteome</keyword>
<evidence type="ECO:0000259" key="6">
    <source>
        <dbReference type="Pfam" id="PF01578"/>
    </source>
</evidence>
<sequence>MATRAVIDSTMFFYALSLFFYFMDVLESKRIFNRLAVVLLFMVFIGETSLLIARFIQLQSAPVYSRFDNLLLISWLILVVALVVDTFYRVGLFIFFANLVAFSFVIFASFGPFSPGIIPHGRPDLLIFHISLALVSYVFFSVAFVFSVMYLVQYHLLRKKSFNHWFLRLPGLEHSSRTARWCNRVGFTLLLISSLLGFLWGKIVLNLWIWDSPTPMATLVLLLFYALTFWLEIRRSLPLHVLHRLYVVCFMVLLINFLLIGRFGGYH</sequence>
<feature type="transmembrane region" description="Helical" evidence="5">
    <location>
        <begin position="95"/>
        <end position="114"/>
    </location>
</feature>
<dbReference type="InterPro" id="IPR045062">
    <property type="entry name" value="Cyt_c_biogenesis_CcsA/CcmC"/>
</dbReference>
<accession>A0A1M6UQC1</accession>
<feature type="transmembrane region" description="Helical" evidence="5">
    <location>
        <begin position="69"/>
        <end position="88"/>
    </location>
</feature>
<dbReference type="GO" id="GO:0020037">
    <property type="term" value="F:heme binding"/>
    <property type="evidence" value="ECO:0007669"/>
    <property type="project" value="InterPro"/>
</dbReference>
<keyword evidence="3 5" id="KW-1133">Transmembrane helix</keyword>
<feature type="transmembrane region" description="Helical" evidence="5">
    <location>
        <begin position="245"/>
        <end position="264"/>
    </location>
</feature>
<name>A0A1M6UQC1_9BACL</name>
<feature type="transmembrane region" description="Helical" evidence="5">
    <location>
        <begin position="35"/>
        <end position="57"/>
    </location>
</feature>
<dbReference type="PANTHER" id="PTHR30071">
    <property type="entry name" value="HEME EXPORTER PROTEIN C"/>
    <property type="match status" value="1"/>
</dbReference>
<evidence type="ECO:0000256" key="5">
    <source>
        <dbReference type="SAM" id="Phobius"/>
    </source>
</evidence>
<evidence type="ECO:0000313" key="7">
    <source>
        <dbReference type="EMBL" id="SHK71336.1"/>
    </source>
</evidence>
<evidence type="ECO:0000256" key="4">
    <source>
        <dbReference type="ARBA" id="ARBA00023136"/>
    </source>
</evidence>
<feature type="transmembrane region" description="Helical" evidence="5">
    <location>
        <begin position="216"/>
        <end position="233"/>
    </location>
</feature>
<dbReference type="RefSeq" id="WP_083574308.1">
    <property type="nucleotide sequence ID" value="NZ_FRAF01000020.1"/>
</dbReference>
<keyword evidence="4 5" id="KW-0472">Membrane</keyword>
<dbReference type="Proteomes" id="UP000184016">
    <property type="component" value="Unassembled WGS sequence"/>
</dbReference>
<evidence type="ECO:0000256" key="3">
    <source>
        <dbReference type="ARBA" id="ARBA00022989"/>
    </source>
</evidence>
<dbReference type="InterPro" id="IPR002541">
    <property type="entry name" value="Cyt_c_assembly"/>
</dbReference>
<reference evidence="8" key="1">
    <citation type="submission" date="2016-11" db="EMBL/GenBank/DDBJ databases">
        <authorList>
            <person name="Varghese N."/>
            <person name="Submissions S."/>
        </authorList>
    </citation>
    <scope>NUCLEOTIDE SEQUENCE [LARGE SCALE GENOMIC DNA]</scope>
    <source>
        <strain evidence="8">USBA-503</strain>
    </source>
</reference>
<comment type="subcellular location">
    <subcellularLocation>
        <location evidence="1">Membrane</location>
        <topology evidence="1">Multi-pass membrane protein</topology>
    </subcellularLocation>
</comment>
<evidence type="ECO:0000256" key="1">
    <source>
        <dbReference type="ARBA" id="ARBA00004141"/>
    </source>
</evidence>
<dbReference type="OrthoDB" id="2417400at2"/>
<evidence type="ECO:0000256" key="2">
    <source>
        <dbReference type="ARBA" id="ARBA00022692"/>
    </source>
</evidence>
<organism evidence="7 8">
    <name type="scientific">Alicyclobacillus tolerans</name>
    <dbReference type="NCBI Taxonomy" id="90970"/>
    <lineage>
        <taxon>Bacteria</taxon>
        <taxon>Bacillati</taxon>
        <taxon>Bacillota</taxon>
        <taxon>Bacilli</taxon>
        <taxon>Bacillales</taxon>
        <taxon>Alicyclobacillaceae</taxon>
        <taxon>Alicyclobacillus</taxon>
    </lineage>
</organism>
<feature type="domain" description="Cytochrome c assembly protein" evidence="6">
    <location>
        <begin position="69"/>
        <end position="260"/>
    </location>
</feature>
<feature type="transmembrane region" description="Helical" evidence="5">
    <location>
        <begin position="185"/>
        <end position="210"/>
    </location>
</feature>
<dbReference type="STRING" id="1830138.SAMN05443507_12064"/>
<dbReference type="Pfam" id="PF01578">
    <property type="entry name" value="Cytochrom_C_asm"/>
    <property type="match status" value="1"/>
</dbReference>
<feature type="transmembrane region" description="Helical" evidence="5">
    <location>
        <begin position="6"/>
        <end position="23"/>
    </location>
</feature>
<protein>
    <submittedName>
        <fullName evidence="7">HemX family protein</fullName>
    </submittedName>
</protein>
<dbReference type="AlphaFoldDB" id="A0A1M6UQC1"/>
<proteinExistence type="predicted"/>
<dbReference type="GO" id="GO:0017004">
    <property type="term" value="P:cytochrome complex assembly"/>
    <property type="evidence" value="ECO:0007669"/>
    <property type="project" value="InterPro"/>
</dbReference>
<evidence type="ECO:0000313" key="8">
    <source>
        <dbReference type="Proteomes" id="UP000184016"/>
    </source>
</evidence>
<dbReference type="EMBL" id="FRAF01000020">
    <property type="protein sequence ID" value="SHK71336.1"/>
    <property type="molecule type" value="Genomic_DNA"/>
</dbReference>